<evidence type="ECO:0000313" key="3">
    <source>
        <dbReference type="Proteomes" id="UP000027222"/>
    </source>
</evidence>
<reference evidence="3" key="1">
    <citation type="journal article" date="2014" name="Proc. Natl. Acad. Sci. U.S.A.">
        <title>Extensive sampling of basidiomycete genomes demonstrates inadequacy of the white-rot/brown-rot paradigm for wood decay fungi.</title>
        <authorList>
            <person name="Riley R."/>
            <person name="Salamov A.A."/>
            <person name="Brown D.W."/>
            <person name="Nagy L.G."/>
            <person name="Floudas D."/>
            <person name="Held B.W."/>
            <person name="Levasseur A."/>
            <person name="Lombard V."/>
            <person name="Morin E."/>
            <person name="Otillar R."/>
            <person name="Lindquist E.A."/>
            <person name="Sun H."/>
            <person name="LaButti K.M."/>
            <person name="Schmutz J."/>
            <person name="Jabbour D."/>
            <person name="Luo H."/>
            <person name="Baker S.E."/>
            <person name="Pisabarro A.G."/>
            <person name="Walton J.D."/>
            <person name="Blanchette R.A."/>
            <person name="Henrissat B."/>
            <person name="Martin F."/>
            <person name="Cullen D."/>
            <person name="Hibbett D.S."/>
            <person name="Grigoriev I.V."/>
        </authorList>
    </citation>
    <scope>NUCLEOTIDE SEQUENCE [LARGE SCALE GENOMIC DNA]</scope>
    <source>
        <strain evidence="3">CBS 339.88</strain>
    </source>
</reference>
<accession>A0A067S9X8</accession>
<name>A0A067S9X8_GALM3</name>
<protein>
    <recommendedName>
        <fullName evidence="1">T4 RNA ligase 1-like N-terminal domain-containing protein</fullName>
    </recommendedName>
</protein>
<dbReference type="InterPro" id="IPR019039">
    <property type="entry name" value="T4-Rnl1-like_N"/>
</dbReference>
<sequence>MEDPSPLRSLTIDRALLKDCTIQRARPPNGKVYSLISTKLHPTLPLAIHNYTNKSASSRLDWDDLGLAARSLVTETTTGNVVSRSLPKFFNYHEKFAYKPTGDEHAFAIEEKVDGSLISLFWYRDQWMMVSRSAFESIHAVAARRILDKNYPGSLDRLDKELTYVFELIDPNMPIKVVYNKEDLVILSVVSKDGKEPPNDFDWTTLPFSRPRFHVAPRVTPKELSKLNLDNEEGFVVKFWSTAEDRYPKRIKVKFESYLDESQGLASTKSKKSKSSSVLSAPDGPSILSSLLPPSNARILEVYTSQRRKIQHFKPAAVSSIMQRHKENYLQSLEEIADDYGGAPWQEMIEKTWDRINAIFVLQEGELNDVVKSLQREGHKQNAKSETAKDAFAKRIKKNDVDQGFRDVLMSWFVYEPVVKQVGYFIQNMEIPADLRSTDTLRFNHS</sequence>
<dbReference type="AlphaFoldDB" id="A0A067S9X8"/>
<evidence type="ECO:0000259" key="1">
    <source>
        <dbReference type="Pfam" id="PF09511"/>
    </source>
</evidence>
<organism evidence="2 3">
    <name type="scientific">Galerina marginata (strain CBS 339.88)</name>
    <dbReference type="NCBI Taxonomy" id="685588"/>
    <lineage>
        <taxon>Eukaryota</taxon>
        <taxon>Fungi</taxon>
        <taxon>Dikarya</taxon>
        <taxon>Basidiomycota</taxon>
        <taxon>Agaricomycotina</taxon>
        <taxon>Agaricomycetes</taxon>
        <taxon>Agaricomycetidae</taxon>
        <taxon>Agaricales</taxon>
        <taxon>Agaricineae</taxon>
        <taxon>Strophariaceae</taxon>
        <taxon>Galerina</taxon>
    </lineage>
</organism>
<keyword evidence="3" id="KW-1185">Reference proteome</keyword>
<evidence type="ECO:0000313" key="2">
    <source>
        <dbReference type="EMBL" id="KDR67705.1"/>
    </source>
</evidence>
<dbReference type="Proteomes" id="UP000027222">
    <property type="component" value="Unassembled WGS sequence"/>
</dbReference>
<dbReference type="OrthoDB" id="3217513at2759"/>
<proteinExistence type="predicted"/>
<dbReference type="EMBL" id="KL142413">
    <property type="protein sequence ID" value="KDR67705.1"/>
    <property type="molecule type" value="Genomic_DNA"/>
</dbReference>
<dbReference type="Pfam" id="PF09511">
    <property type="entry name" value="RNA_lig_T4_1"/>
    <property type="match status" value="1"/>
</dbReference>
<gene>
    <name evidence="2" type="ORF">GALMADRAFT_146983</name>
</gene>
<dbReference type="HOGENOM" id="CLU_049759_0_0_1"/>
<feature type="domain" description="T4 RNA ligase 1-like N-terminal" evidence="1">
    <location>
        <begin position="69"/>
        <end position="188"/>
    </location>
</feature>